<organism evidence="3 4">
    <name type="scientific">Klebsormidium nitens</name>
    <name type="common">Green alga</name>
    <name type="synonym">Ulothrix nitens</name>
    <dbReference type="NCBI Taxonomy" id="105231"/>
    <lineage>
        <taxon>Eukaryota</taxon>
        <taxon>Viridiplantae</taxon>
        <taxon>Streptophyta</taxon>
        <taxon>Klebsormidiophyceae</taxon>
        <taxon>Klebsormidiales</taxon>
        <taxon>Klebsormidiaceae</taxon>
        <taxon>Klebsormidium</taxon>
    </lineage>
</organism>
<dbReference type="AlphaFoldDB" id="A0A1Y1IF88"/>
<dbReference type="SUPFAM" id="SSF48452">
    <property type="entry name" value="TPR-like"/>
    <property type="match status" value="1"/>
</dbReference>
<name>A0A1Y1IF88_KLENI</name>
<dbReference type="OMA" id="IHYTELA"/>
<dbReference type="InterPro" id="IPR011990">
    <property type="entry name" value="TPR-like_helical_dom_sf"/>
</dbReference>
<dbReference type="PANTHER" id="PTHR22767">
    <property type="entry name" value="N-TERMINAL ACETYLTRANSFERASE-RELATED"/>
    <property type="match status" value="1"/>
</dbReference>
<feature type="compositionally biased region" description="Low complexity" evidence="2">
    <location>
        <begin position="761"/>
        <end position="772"/>
    </location>
</feature>
<reference evidence="3 4" key="1">
    <citation type="journal article" date="2014" name="Nat. Commun.">
        <title>Klebsormidium flaccidum genome reveals primary factors for plant terrestrial adaptation.</title>
        <authorList>
            <person name="Hori K."/>
            <person name="Maruyama F."/>
            <person name="Fujisawa T."/>
            <person name="Togashi T."/>
            <person name="Yamamoto N."/>
            <person name="Seo M."/>
            <person name="Sato S."/>
            <person name="Yamada T."/>
            <person name="Mori H."/>
            <person name="Tajima N."/>
            <person name="Moriyama T."/>
            <person name="Ikeuchi M."/>
            <person name="Watanabe M."/>
            <person name="Wada H."/>
            <person name="Kobayashi K."/>
            <person name="Saito M."/>
            <person name="Masuda T."/>
            <person name="Sasaki-Sekimoto Y."/>
            <person name="Mashiguchi K."/>
            <person name="Awai K."/>
            <person name="Shimojima M."/>
            <person name="Masuda S."/>
            <person name="Iwai M."/>
            <person name="Nobusawa T."/>
            <person name="Narise T."/>
            <person name="Kondo S."/>
            <person name="Saito H."/>
            <person name="Sato R."/>
            <person name="Murakawa M."/>
            <person name="Ihara Y."/>
            <person name="Oshima-Yamada Y."/>
            <person name="Ohtaka K."/>
            <person name="Satoh M."/>
            <person name="Sonobe K."/>
            <person name="Ishii M."/>
            <person name="Ohtani R."/>
            <person name="Kanamori-Sato M."/>
            <person name="Honoki R."/>
            <person name="Miyazaki D."/>
            <person name="Mochizuki H."/>
            <person name="Umetsu J."/>
            <person name="Higashi K."/>
            <person name="Shibata D."/>
            <person name="Kamiya Y."/>
            <person name="Sato N."/>
            <person name="Nakamura Y."/>
            <person name="Tabata S."/>
            <person name="Ida S."/>
            <person name="Kurokawa K."/>
            <person name="Ohta H."/>
        </authorList>
    </citation>
    <scope>NUCLEOTIDE SEQUENCE [LARGE SCALE GENOMIC DNA]</scope>
    <source>
        <strain evidence="3 4">NIES-2285</strain>
    </source>
</reference>
<evidence type="ECO:0000256" key="1">
    <source>
        <dbReference type="ARBA" id="ARBA00006298"/>
    </source>
</evidence>
<comment type="similarity">
    <text evidence="1">Belongs to the MDM20/NAA25 family.</text>
</comment>
<dbReference type="Pfam" id="PF09797">
    <property type="entry name" value="NatB_MDM20"/>
    <property type="match status" value="1"/>
</dbReference>
<feature type="region of interest" description="Disordered" evidence="2">
    <location>
        <begin position="761"/>
        <end position="849"/>
    </location>
</feature>
<dbReference type="STRING" id="105231.A0A1Y1IF88"/>
<accession>A0A1Y1IF88</accession>
<dbReference type="GO" id="GO:0005737">
    <property type="term" value="C:cytoplasm"/>
    <property type="evidence" value="ECO:0000318"/>
    <property type="project" value="GO_Central"/>
</dbReference>
<dbReference type="OrthoDB" id="1874341at2759"/>
<sequence>MASSAASRAQEAAADALDRRVRPILDQVDLRNYKQAVKLADAAIKKYGDHPLYRTVKAMALERMGRKQEALDLVTDVRSGPLNEHLLGMMQPIYRNLGRYDEATKGYEKFAAEDPQNPERQIQLFNAYAREYDYLKQQQVAMKLFKQLGREQFLMWAVCTLELQALAEQGGPTGGGARMLQLAEALLRKKMGLARLEGLESLLVFLSILELQHKHAAALELIQGPAGALFTLPADKARVEGELQHKLGHYKESAAAFASVLRISPDDWAAFQAYVDALLEYREVPAQTVEAAVASDAPETVTALEADNSWMGPGKRTRLSFDEVERRLGEAHDLVAELQAVVVQSGELLRGLFLAKVELEKRRAESGEQAGGATQGQRRVAEAIVKYFDRHGTMVSFAPDVRQHVLFITDPGVAGWLAAQLQQAAERSAAAPDCKPVHALRRRIAAAQVEEQLGLVQQLPDAELYARAERLAEVYQASVPLLHGVAPRERGPAEELLVMAATCLVEGYVRTGERARLLEAILVLEQGLFDRRWQSEYKLMLVSLYLHAGAVGPALGWYRLLDIKHIQAETMAHHVLPALLASAQRDAAAGLLRELAAFHDGHLRDGADMTLTAYRNGTFSKVREFVRFKERLERSHQRLAARTESLLLRLAEAADNPTEAQALLADVGFGREPLAWSTSDRLAALSFNEDLATRPWWTPTPEQSLLDAAPLAGGAARQPWHAQEAQSARVARDARWRRSVRRRCLLPRLLALTLDLGPVSAAQAGPPAAEQATHSERGPAAKASDKSGRGKGKKKSGNKSGDVETAAGEKREPAPTSNGAAGQKRETAPREHGGENGCTAAHGSPQSPVDEMRQLVDEYARTLRPDTHAGNAPDAGPSSPGGAQPLDELSLAVFTTSLRIMEARDVLAGSGTSTEGAAQAAAALPAHFQSILARLHGLDETLAGQLFSDLPTAGASLRLLSPGRALPQLATLVHEAAAWLLLALHSWARVFPASLKRKKKTGTEDDGSADARTLAVHALQSLVSGVEAVFRSWADRLTQYLAQADVHALAAALKAELSPTETGGPSSQAGRVLTALQSWSRERQVAIMQTREQSRGGGEEENDEAVLVLDLEAVLRASLESSSEVLEQIRTASLLKANLFKKLNV</sequence>
<proteinExistence type="inferred from homology"/>
<gene>
    <name evidence="3" type="ORF">KFL_005350050</name>
</gene>
<dbReference type="Proteomes" id="UP000054558">
    <property type="component" value="Unassembled WGS sequence"/>
</dbReference>
<protein>
    <submittedName>
        <fullName evidence="3">Uncharacterized protein</fullName>
    </submittedName>
</protein>
<feature type="compositionally biased region" description="Basic and acidic residues" evidence="2">
    <location>
        <begin position="823"/>
        <end position="834"/>
    </location>
</feature>
<dbReference type="EMBL" id="DF237484">
    <property type="protein sequence ID" value="GAQ89550.1"/>
    <property type="molecule type" value="Genomic_DNA"/>
</dbReference>
<evidence type="ECO:0000256" key="2">
    <source>
        <dbReference type="SAM" id="MobiDB-lite"/>
    </source>
</evidence>
<evidence type="ECO:0000313" key="3">
    <source>
        <dbReference type="EMBL" id="GAQ89550.1"/>
    </source>
</evidence>
<evidence type="ECO:0000313" key="4">
    <source>
        <dbReference type="Proteomes" id="UP000054558"/>
    </source>
</evidence>
<dbReference type="GO" id="GO:0007010">
    <property type="term" value="P:cytoskeleton organization"/>
    <property type="evidence" value="ECO:0000318"/>
    <property type="project" value="GO_Central"/>
</dbReference>
<keyword evidence="4" id="KW-1185">Reference proteome</keyword>
<feature type="compositionally biased region" description="Basic and acidic residues" evidence="2">
    <location>
        <begin position="773"/>
        <end position="788"/>
    </location>
</feature>
<dbReference type="GO" id="GO:0031416">
    <property type="term" value="C:NatB complex"/>
    <property type="evidence" value="ECO:0000318"/>
    <property type="project" value="GO_Central"/>
</dbReference>
<feature type="region of interest" description="Disordered" evidence="2">
    <location>
        <begin position="865"/>
        <end position="886"/>
    </location>
</feature>
<dbReference type="PANTHER" id="PTHR22767:SF3">
    <property type="entry name" value="N-ALPHA-ACETYLTRANSFERASE 25, NATB AUXILIARY SUBUNIT"/>
    <property type="match status" value="1"/>
</dbReference>
<dbReference type="InterPro" id="IPR019183">
    <property type="entry name" value="NAA25_NatB_aux_su"/>
</dbReference>
<dbReference type="Gene3D" id="1.25.40.1040">
    <property type="match status" value="1"/>
</dbReference>
<dbReference type="GO" id="GO:0010698">
    <property type="term" value="F:acetyltransferase activator activity"/>
    <property type="evidence" value="ECO:0000318"/>
    <property type="project" value="GO_Central"/>
</dbReference>